<dbReference type="GO" id="GO:0044550">
    <property type="term" value="P:secondary metabolite biosynthetic process"/>
    <property type="evidence" value="ECO:0007669"/>
    <property type="project" value="UniProtKB-ARBA"/>
</dbReference>
<sequence length="1058" mass="114712">MPLMDEAPEEEPSHSRATSPCTSPIAIVGMACRFSGDATGPERLWEMLASGRNGWSEIPESRFATKGLYHPDGERTGSVRSDVRFIILWELSMLIEDLKTNVRGGHFLEEDPALFDAPFFNLPAEVASTLDPQYRLTLELVYEAMESGSDTSVYAGCMVRDYHDTLARDPDLLPRYFMTGNAATMASNRVSHFYDLRGSSMTIDTGCSTTLTALHLAYQNLRAQESSCSVVTGASLMLNPDVFQSMSSIGFLSPDGVSFAFDDRANGYGREEGVAAIILKRLDDAVAAGDPIRAVIRASALNQDGKTPTITTPSQQAQETLMRTCYQQAGLDPGETGYVEAHGTGTPTGDPIELRAIANVIGAADRGNQPLLVGSVKTAIGHTEAASGLASIIKVVLGLEKGLVAPNCNFQSQNKKLDLDGWNIKIPTTTIPWPSKYHVRRASINNFGFGGANAHVIIEQYRPAAADPCFVKHNDFPHTNGTHKTKIDVTVNSISNGTADGTKNGATSSETIARANDVHMGQTNGVTNGLAAENQTNGHEDGKPEFSSLEVGYENGKAAPQELDKVHSSKLSQVSDGAVIHECPRLAIANNHDQTTTGSSTALPATGGHSAPCRRHEDAPVLGCLRHLLRSAAGIIDARARRDGTFERGYIPLPSRANAELRAFQTRWKVFNDLAYAHAAARDASVPIVQMYEATQSGQMTWDQLLQTLDESLYANLGDVQERIRAEGQLAHDKDRVDSYVRRDSTYLAACVLESSRLKPLAAFSVPQAAPTAREVDGYVIPAGTNFIIDSYALNIYSDTSAPDNTTYRPDRFLGRRGSELRDSFWRMVSVALPLVGVAKLTVSYSHVGHFALSLGFLPLLEQATRAQDSDVRVVTLSSIITTNMVPEDLAFGFASPTFLDEHRPSLRSSGNALRALAFKVDMPRYCMAKMTNVLFAQELQRRLDTSGLSILSLSLHPGGVGSDGAMAIFTTLVKPLVWLIAWTTDKGAVTSLFAATAKTVREKADEFKGKFLLPFGEIGPLHSVTKNEVQVKGLWENTLRAVNMYHAQNALEPLQDV</sequence>
<feature type="compositionally biased region" description="Acidic residues" evidence="7">
    <location>
        <begin position="1"/>
        <end position="10"/>
    </location>
</feature>
<evidence type="ECO:0000313" key="10">
    <source>
        <dbReference type="Proteomes" id="UP000028045"/>
    </source>
</evidence>
<dbReference type="PROSITE" id="PS52004">
    <property type="entry name" value="KS3_2"/>
    <property type="match status" value="1"/>
</dbReference>
<feature type="region of interest" description="Disordered" evidence="7">
    <location>
        <begin position="1"/>
        <end position="21"/>
    </location>
</feature>
<dbReference type="GO" id="GO:0004312">
    <property type="term" value="F:fatty acid synthase activity"/>
    <property type="evidence" value="ECO:0007669"/>
    <property type="project" value="TreeGrafter"/>
</dbReference>
<dbReference type="Gene3D" id="3.40.50.720">
    <property type="entry name" value="NAD(P)-binding Rossmann-like Domain"/>
    <property type="match status" value="1"/>
</dbReference>
<protein>
    <recommendedName>
        <fullName evidence="8">Ketosynthase family 3 (KS3) domain-containing protein</fullName>
    </recommendedName>
</protein>
<evidence type="ECO:0000256" key="1">
    <source>
        <dbReference type="ARBA" id="ARBA00004685"/>
    </source>
</evidence>
<dbReference type="PANTHER" id="PTHR43775:SF29">
    <property type="entry name" value="ASPERFURANONE POLYKETIDE SYNTHASE AFOG-RELATED"/>
    <property type="match status" value="1"/>
</dbReference>
<accession>A0A084BB51</accession>
<name>A0A084BB51_STACB</name>
<dbReference type="GO" id="GO:0004497">
    <property type="term" value="F:monooxygenase activity"/>
    <property type="evidence" value="ECO:0007669"/>
    <property type="project" value="InterPro"/>
</dbReference>
<feature type="region of interest" description="Disordered" evidence="7">
    <location>
        <begin position="592"/>
        <end position="614"/>
    </location>
</feature>
<feature type="compositionally biased region" description="Polar residues" evidence="7">
    <location>
        <begin position="592"/>
        <end position="603"/>
    </location>
</feature>
<dbReference type="InterPro" id="IPR032821">
    <property type="entry name" value="PKS_assoc"/>
</dbReference>
<dbReference type="SMART" id="SM00825">
    <property type="entry name" value="PKS_KS"/>
    <property type="match status" value="1"/>
</dbReference>
<dbReference type="GO" id="GO:0004315">
    <property type="term" value="F:3-oxoacyl-[acyl-carrier-protein] synthase activity"/>
    <property type="evidence" value="ECO:0007669"/>
    <property type="project" value="InterPro"/>
</dbReference>
<organism evidence="9 10">
    <name type="scientific">Stachybotrys chartarum (strain CBS 109288 / IBT 7711)</name>
    <name type="common">Toxic black mold</name>
    <name type="synonym">Stilbospora chartarum</name>
    <dbReference type="NCBI Taxonomy" id="1280523"/>
    <lineage>
        <taxon>Eukaryota</taxon>
        <taxon>Fungi</taxon>
        <taxon>Dikarya</taxon>
        <taxon>Ascomycota</taxon>
        <taxon>Pezizomycotina</taxon>
        <taxon>Sordariomycetes</taxon>
        <taxon>Hypocreomycetidae</taxon>
        <taxon>Hypocreales</taxon>
        <taxon>Stachybotryaceae</taxon>
        <taxon>Stachybotrys</taxon>
    </lineage>
</organism>
<proteinExistence type="inferred from homology"/>
<evidence type="ECO:0000256" key="5">
    <source>
        <dbReference type="ARBA" id="ARBA00023002"/>
    </source>
</evidence>
<dbReference type="Proteomes" id="UP000028045">
    <property type="component" value="Unassembled WGS sequence"/>
</dbReference>
<dbReference type="HOGENOM" id="CLU_288063_0_0_1"/>
<dbReference type="CDD" id="cd00833">
    <property type="entry name" value="PKS"/>
    <property type="match status" value="1"/>
</dbReference>
<dbReference type="PROSITE" id="PS00606">
    <property type="entry name" value="KS3_1"/>
    <property type="match status" value="1"/>
</dbReference>
<evidence type="ECO:0000313" key="9">
    <source>
        <dbReference type="EMBL" id="KEY74780.1"/>
    </source>
</evidence>
<dbReference type="InterPro" id="IPR050091">
    <property type="entry name" value="PKS_NRPS_Biosynth_Enz"/>
</dbReference>
<evidence type="ECO:0000256" key="4">
    <source>
        <dbReference type="ARBA" id="ARBA00022679"/>
    </source>
</evidence>
<dbReference type="GO" id="GO:0016705">
    <property type="term" value="F:oxidoreductase activity, acting on paired donors, with incorporation or reduction of molecular oxygen"/>
    <property type="evidence" value="ECO:0007669"/>
    <property type="project" value="InterPro"/>
</dbReference>
<gene>
    <name evidence="9" type="ORF">S7711_06677</name>
</gene>
<dbReference type="InterPro" id="IPR014031">
    <property type="entry name" value="Ketoacyl_synth_C"/>
</dbReference>
<dbReference type="Gene3D" id="1.10.630.10">
    <property type="entry name" value="Cytochrome P450"/>
    <property type="match status" value="1"/>
</dbReference>
<dbReference type="OrthoDB" id="329835at2759"/>
<dbReference type="PANTHER" id="PTHR43775">
    <property type="entry name" value="FATTY ACID SYNTHASE"/>
    <property type="match status" value="1"/>
</dbReference>
<dbReference type="Pfam" id="PF00067">
    <property type="entry name" value="p450"/>
    <property type="match status" value="1"/>
</dbReference>
<dbReference type="SUPFAM" id="SSF51735">
    <property type="entry name" value="NAD(P)-binding Rossmann-fold domains"/>
    <property type="match status" value="1"/>
</dbReference>
<dbReference type="InterPro" id="IPR001128">
    <property type="entry name" value="Cyt_P450"/>
</dbReference>
<dbReference type="Gene3D" id="3.40.47.10">
    <property type="match status" value="1"/>
</dbReference>
<comment type="pathway">
    <text evidence="1">Mycotoxin biosynthesis.</text>
</comment>
<dbReference type="GO" id="GO:0005506">
    <property type="term" value="F:iron ion binding"/>
    <property type="evidence" value="ECO:0007669"/>
    <property type="project" value="InterPro"/>
</dbReference>
<reference evidence="9 10" key="1">
    <citation type="journal article" date="2014" name="BMC Genomics">
        <title>Comparative genome sequencing reveals chemotype-specific gene clusters in the toxigenic black mold Stachybotrys.</title>
        <authorList>
            <person name="Semeiks J."/>
            <person name="Borek D."/>
            <person name="Otwinowski Z."/>
            <person name="Grishin N.V."/>
        </authorList>
    </citation>
    <scope>NUCLEOTIDE SEQUENCE [LARGE SCALE GENOMIC DNA]</scope>
    <source>
        <strain evidence="10">CBS 109288 / IBT 7711</strain>
    </source>
</reference>
<dbReference type="Pfam" id="PF00109">
    <property type="entry name" value="ketoacyl-synt"/>
    <property type="match status" value="2"/>
</dbReference>
<dbReference type="InterPro" id="IPR016039">
    <property type="entry name" value="Thiolase-like"/>
</dbReference>
<dbReference type="InterPro" id="IPR036396">
    <property type="entry name" value="Cyt_P450_sf"/>
</dbReference>
<keyword evidence="3" id="KW-0597">Phosphoprotein</keyword>
<dbReference type="AlphaFoldDB" id="A0A084BB51"/>
<keyword evidence="5" id="KW-0560">Oxidoreductase</keyword>
<dbReference type="Pfam" id="PF16197">
    <property type="entry name" value="KAsynt_C_assoc"/>
    <property type="match status" value="1"/>
</dbReference>
<evidence type="ECO:0000259" key="8">
    <source>
        <dbReference type="PROSITE" id="PS52004"/>
    </source>
</evidence>
<dbReference type="SUPFAM" id="SSF48264">
    <property type="entry name" value="Cytochrome P450"/>
    <property type="match status" value="1"/>
</dbReference>
<evidence type="ECO:0000256" key="3">
    <source>
        <dbReference type="ARBA" id="ARBA00022553"/>
    </source>
</evidence>
<comment type="similarity">
    <text evidence="6">Belongs to the thiolase-like superfamily. Beta-ketoacyl-ACP synthases family.</text>
</comment>
<dbReference type="GO" id="GO:0020037">
    <property type="term" value="F:heme binding"/>
    <property type="evidence" value="ECO:0007669"/>
    <property type="project" value="InterPro"/>
</dbReference>
<evidence type="ECO:0000256" key="7">
    <source>
        <dbReference type="SAM" id="MobiDB-lite"/>
    </source>
</evidence>
<dbReference type="InterPro" id="IPR014030">
    <property type="entry name" value="Ketoacyl_synth_N"/>
</dbReference>
<dbReference type="GO" id="GO:0006633">
    <property type="term" value="P:fatty acid biosynthetic process"/>
    <property type="evidence" value="ECO:0007669"/>
    <property type="project" value="InterPro"/>
</dbReference>
<keyword evidence="2" id="KW-0596">Phosphopantetheine</keyword>
<dbReference type="SUPFAM" id="SSF53901">
    <property type="entry name" value="Thiolase-like"/>
    <property type="match status" value="1"/>
</dbReference>
<dbReference type="InterPro" id="IPR018201">
    <property type="entry name" value="Ketoacyl_synth_AS"/>
</dbReference>
<dbReference type="EMBL" id="KL647490">
    <property type="protein sequence ID" value="KEY74780.1"/>
    <property type="molecule type" value="Genomic_DNA"/>
</dbReference>
<dbReference type="Pfam" id="PF02801">
    <property type="entry name" value="Ketoacyl-synt_C"/>
    <property type="match status" value="1"/>
</dbReference>
<evidence type="ECO:0000256" key="2">
    <source>
        <dbReference type="ARBA" id="ARBA00022450"/>
    </source>
</evidence>
<evidence type="ECO:0000256" key="6">
    <source>
        <dbReference type="RuleBase" id="RU003694"/>
    </source>
</evidence>
<dbReference type="InterPro" id="IPR036291">
    <property type="entry name" value="NAD(P)-bd_dom_sf"/>
</dbReference>
<feature type="domain" description="Ketosynthase family 3 (KS3)" evidence="8">
    <location>
        <begin position="22"/>
        <end position="460"/>
    </location>
</feature>
<dbReference type="InterPro" id="IPR020841">
    <property type="entry name" value="PKS_Beta-ketoAc_synthase_dom"/>
</dbReference>
<keyword evidence="10" id="KW-1185">Reference proteome</keyword>
<keyword evidence="4 6" id="KW-0808">Transferase</keyword>